<proteinExistence type="predicted"/>
<evidence type="ECO:0000313" key="1">
    <source>
        <dbReference type="EMBL" id="KAJ1362454.1"/>
    </source>
</evidence>
<name>A0AAD5QUX0_PARTN</name>
<accession>A0AAD5QUX0</accession>
<reference evidence="1" key="1">
    <citation type="submission" date="2021-06" db="EMBL/GenBank/DDBJ databases">
        <title>Parelaphostrongylus tenuis whole genome reference sequence.</title>
        <authorList>
            <person name="Garwood T.J."/>
            <person name="Larsen P.A."/>
            <person name="Fountain-Jones N.M."/>
            <person name="Garbe J.R."/>
            <person name="Macchietto M.G."/>
            <person name="Kania S.A."/>
            <person name="Gerhold R.W."/>
            <person name="Richards J.E."/>
            <person name="Wolf T.M."/>
        </authorList>
    </citation>
    <scope>NUCLEOTIDE SEQUENCE</scope>
    <source>
        <strain evidence="1">MNPRO001-30</strain>
        <tissue evidence="1">Meninges</tissue>
    </source>
</reference>
<keyword evidence="2" id="KW-1185">Reference proteome</keyword>
<sequence length="52" mass="6224">MLLQGRCDVNDSEDEYHDKDERLRIYFLDVIIKAHGSERYKVFARNTMFMGP</sequence>
<dbReference type="EMBL" id="JAHQIW010004448">
    <property type="protein sequence ID" value="KAJ1362454.1"/>
    <property type="molecule type" value="Genomic_DNA"/>
</dbReference>
<dbReference type="Proteomes" id="UP001196413">
    <property type="component" value="Unassembled WGS sequence"/>
</dbReference>
<dbReference type="AlphaFoldDB" id="A0AAD5QUX0"/>
<protein>
    <submittedName>
        <fullName evidence="1">Uncharacterized protein</fullName>
    </submittedName>
</protein>
<gene>
    <name evidence="1" type="ORF">KIN20_021998</name>
</gene>
<comment type="caution">
    <text evidence="1">The sequence shown here is derived from an EMBL/GenBank/DDBJ whole genome shotgun (WGS) entry which is preliminary data.</text>
</comment>
<evidence type="ECO:0000313" key="2">
    <source>
        <dbReference type="Proteomes" id="UP001196413"/>
    </source>
</evidence>
<organism evidence="1 2">
    <name type="scientific">Parelaphostrongylus tenuis</name>
    <name type="common">Meningeal worm</name>
    <dbReference type="NCBI Taxonomy" id="148309"/>
    <lineage>
        <taxon>Eukaryota</taxon>
        <taxon>Metazoa</taxon>
        <taxon>Ecdysozoa</taxon>
        <taxon>Nematoda</taxon>
        <taxon>Chromadorea</taxon>
        <taxon>Rhabditida</taxon>
        <taxon>Rhabditina</taxon>
        <taxon>Rhabditomorpha</taxon>
        <taxon>Strongyloidea</taxon>
        <taxon>Metastrongylidae</taxon>
        <taxon>Parelaphostrongylus</taxon>
    </lineage>
</organism>